<gene>
    <name evidence="3" type="ORF">E6C27_scaffold21G001590</name>
</gene>
<protein>
    <submittedName>
        <fullName evidence="3">Serine/threonine-protein phosphatase 7 long form-like protein</fullName>
    </submittedName>
</protein>
<sequence length="258" mass="29709">MTKYFAIKNHAPYEVVESTPTIWAIRCKKWAEGCTWGLRASKKKAHGKLLIAISIDSNGHLLPLAFAIVDEESADSWGWFLQHLKKVVFHDEVCLVSDRHVGIISTVNNLTNGWTEPQCHHRYALDKILKWTARSSKHEVQSYDRHESVFHVKTGRHTLNAKGGNIQILMLNTSERYCSCNKWQAFDISCLHFMAICSRFNMNYEDFIEVYYKLSTYVSCCSPQFQPVPHEDYWITPVMPVLHPDPSLLRKPGQPKSS</sequence>
<dbReference type="EMBL" id="SSTE01000903">
    <property type="protein sequence ID" value="KAA0066153.1"/>
    <property type="molecule type" value="Genomic_DNA"/>
</dbReference>
<dbReference type="PANTHER" id="PTHR31973:SF195">
    <property type="entry name" value="MUDR FAMILY TRANSPOSASE"/>
    <property type="match status" value="1"/>
</dbReference>
<evidence type="ECO:0000259" key="2">
    <source>
        <dbReference type="PROSITE" id="PS50966"/>
    </source>
</evidence>
<evidence type="ECO:0000313" key="4">
    <source>
        <dbReference type="Proteomes" id="UP000321393"/>
    </source>
</evidence>
<keyword evidence="1" id="KW-0862">Zinc</keyword>
<evidence type="ECO:0000313" key="3">
    <source>
        <dbReference type="EMBL" id="KAA0066153.1"/>
    </source>
</evidence>
<evidence type="ECO:0000256" key="1">
    <source>
        <dbReference type="PROSITE-ProRule" id="PRU00325"/>
    </source>
</evidence>
<dbReference type="InterPro" id="IPR007527">
    <property type="entry name" value="Znf_SWIM"/>
</dbReference>
<dbReference type="AlphaFoldDB" id="A0A5A7VD99"/>
<keyword evidence="1" id="KW-0863">Zinc-finger</keyword>
<organism evidence="3 4">
    <name type="scientific">Cucumis melo var. makuwa</name>
    <name type="common">Oriental melon</name>
    <dbReference type="NCBI Taxonomy" id="1194695"/>
    <lineage>
        <taxon>Eukaryota</taxon>
        <taxon>Viridiplantae</taxon>
        <taxon>Streptophyta</taxon>
        <taxon>Embryophyta</taxon>
        <taxon>Tracheophyta</taxon>
        <taxon>Spermatophyta</taxon>
        <taxon>Magnoliopsida</taxon>
        <taxon>eudicotyledons</taxon>
        <taxon>Gunneridae</taxon>
        <taxon>Pentapetalae</taxon>
        <taxon>rosids</taxon>
        <taxon>fabids</taxon>
        <taxon>Cucurbitales</taxon>
        <taxon>Cucurbitaceae</taxon>
        <taxon>Benincaseae</taxon>
        <taxon>Cucumis</taxon>
    </lineage>
</organism>
<dbReference type="Proteomes" id="UP000321393">
    <property type="component" value="Unassembled WGS sequence"/>
</dbReference>
<dbReference type="OrthoDB" id="683469at2759"/>
<keyword evidence="1" id="KW-0479">Metal-binding</keyword>
<dbReference type="STRING" id="1194695.A0A5A7VD99"/>
<accession>A0A5A7VD99</accession>
<reference evidence="3 4" key="1">
    <citation type="submission" date="2019-08" db="EMBL/GenBank/DDBJ databases">
        <title>Draft genome sequences of two oriental melons (Cucumis melo L. var makuwa).</title>
        <authorList>
            <person name="Kwon S.-Y."/>
        </authorList>
    </citation>
    <scope>NUCLEOTIDE SEQUENCE [LARGE SCALE GENOMIC DNA]</scope>
    <source>
        <strain evidence="4">cv. SW 3</strain>
        <tissue evidence="3">Leaf</tissue>
    </source>
</reference>
<dbReference type="PROSITE" id="PS50966">
    <property type="entry name" value="ZF_SWIM"/>
    <property type="match status" value="1"/>
</dbReference>
<dbReference type="InterPro" id="IPR018289">
    <property type="entry name" value="MULE_transposase_dom"/>
</dbReference>
<comment type="caution">
    <text evidence="3">The sequence shown here is derived from an EMBL/GenBank/DDBJ whole genome shotgun (WGS) entry which is preliminary data.</text>
</comment>
<name>A0A5A7VD99_CUCMM</name>
<dbReference type="Pfam" id="PF10551">
    <property type="entry name" value="MULE"/>
    <property type="match status" value="1"/>
</dbReference>
<feature type="domain" description="SWIM-type" evidence="2">
    <location>
        <begin position="166"/>
        <end position="201"/>
    </location>
</feature>
<dbReference type="PANTHER" id="PTHR31973">
    <property type="entry name" value="POLYPROTEIN, PUTATIVE-RELATED"/>
    <property type="match status" value="1"/>
</dbReference>
<dbReference type="GO" id="GO:0008270">
    <property type="term" value="F:zinc ion binding"/>
    <property type="evidence" value="ECO:0007669"/>
    <property type="project" value="UniProtKB-KW"/>
</dbReference>
<proteinExistence type="predicted"/>